<protein>
    <submittedName>
        <fullName evidence="1">Uncharacterized protein</fullName>
    </submittedName>
</protein>
<reference evidence="1" key="1">
    <citation type="journal article" date="2020" name="Stud. Mycol.">
        <title>101 Dothideomycetes genomes: a test case for predicting lifestyles and emergence of pathogens.</title>
        <authorList>
            <person name="Haridas S."/>
            <person name="Albert R."/>
            <person name="Binder M."/>
            <person name="Bloem J."/>
            <person name="Labutti K."/>
            <person name="Salamov A."/>
            <person name="Andreopoulos B."/>
            <person name="Baker S."/>
            <person name="Barry K."/>
            <person name="Bills G."/>
            <person name="Bluhm B."/>
            <person name="Cannon C."/>
            <person name="Castanera R."/>
            <person name="Culley D."/>
            <person name="Daum C."/>
            <person name="Ezra D."/>
            <person name="Gonzalez J."/>
            <person name="Henrissat B."/>
            <person name="Kuo A."/>
            <person name="Liang C."/>
            <person name="Lipzen A."/>
            <person name="Lutzoni F."/>
            <person name="Magnuson J."/>
            <person name="Mondo S."/>
            <person name="Nolan M."/>
            <person name="Ohm R."/>
            <person name="Pangilinan J."/>
            <person name="Park H.-J."/>
            <person name="Ramirez L."/>
            <person name="Alfaro M."/>
            <person name="Sun H."/>
            <person name="Tritt A."/>
            <person name="Yoshinaga Y."/>
            <person name="Zwiers L.-H."/>
            <person name="Turgeon B."/>
            <person name="Goodwin S."/>
            <person name="Spatafora J."/>
            <person name="Crous P."/>
            <person name="Grigoriev I."/>
        </authorList>
    </citation>
    <scope>NUCLEOTIDE SEQUENCE</scope>
    <source>
        <strain evidence="1">CBS 119687</strain>
    </source>
</reference>
<gene>
    <name evidence="1" type="ORF">P153DRAFT_57525</name>
</gene>
<dbReference type="Proteomes" id="UP000799771">
    <property type="component" value="Unassembled WGS sequence"/>
</dbReference>
<dbReference type="RefSeq" id="XP_033521458.1">
    <property type="nucleotide sequence ID" value="XM_033673290.1"/>
</dbReference>
<evidence type="ECO:0000313" key="1">
    <source>
        <dbReference type="EMBL" id="KAF2127069.1"/>
    </source>
</evidence>
<dbReference type="AlphaFoldDB" id="A0A6A6A5A8"/>
<keyword evidence="2" id="KW-1185">Reference proteome</keyword>
<dbReference type="EMBL" id="ML977511">
    <property type="protein sequence ID" value="KAF2127069.1"/>
    <property type="molecule type" value="Genomic_DNA"/>
</dbReference>
<organism evidence="1 2">
    <name type="scientific">Dothidotthia symphoricarpi CBS 119687</name>
    <dbReference type="NCBI Taxonomy" id="1392245"/>
    <lineage>
        <taxon>Eukaryota</taxon>
        <taxon>Fungi</taxon>
        <taxon>Dikarya</taxon>
        <taxon>Ascomycota</taxon>
        <taxon>Pezizomycotina</taxon>
        <taxon>Dothideomycetes</taxon>
        <taxon>Pleosporomycetidae</taxon>
        <taxon>Pleosporales</taxon>
        <taxon>Dothidotthiaceae</taxon>
        <taxon>Dothidotthia</taxon>
    </lineage>
</organism>
<evidence type="ECO:0000313" key="2">
    <source>
        <dbReference type="Proteomes" id="UP000799771"/>
    </source>
</evidence>
<accession>A0A6A6A5A8</accession>
<name>A0A6A6A5A8_9PLEO</name>
<proteinExistence type="predicted"/>
<sequence>MALVGMLSTSASKNGIKLCAALRVLRSNAADKTSGGVTRSDPLTERKYTDHTERHVTGIDATRTVAEMCLDTVLTRTAPPTALIVQCTSEIPALDLFASSHAVVCHVSQPSISRDPLFPVPSAGTADSRVCSGDRCLRRQCRARRPASL</sequence>
<dbReference type="GeneID" id="54413722"/>